<organism evidence="1 2">
    <name type="scientific">Phytophthora megakarya</name>
    <dbReference type="NCBI Taxonomy" id="4795"/>
    <lineage>
        <taxon>Eukaryota</taxon>
        <taxon>Sar</taxon>
        <taxon>Stramenopiles</taxon>
        <taxon>Oomycota</taxon>
        <taxon>Peronosporomycetes</taxon>
        <taxon>Peronosporales</taxon>
        <taxon>Peronosporaceae</taxon>
        <taxon>Phytophthora</taxon>
    </lineage>
</organism>
<accession>A0A225V808</accession>
<dbReference type="EMBL" id="NBNE01006796">
    <property type="protein sequence ID" value="OWZ01505.1"/>
    <property type="molecule type" value="Genomic_DNA"/>
</dbReference>
<protein>
    <submittedName>
        <fullName evidence="1">Uncharacterized protein</fullName>
    </submittedName>
</protein>
<dbReference type="Proteomes" id="UP000198211">
    <property type="component" value="Unassembled WGS sequence"/>
</dbReference>
<evidence type="ECO:0000313" key="2">
    <source>
        <dbReference type="Proteomes" id="UP000198211"/>
    </source>
</evidence>
<sequence length="81" mass="9062">ANALYVVGRFHAPRSNIHSAVSSEEALACCGPPRRKECELNDVSTSADRDTRSRRRLTRAWMPMKGDAYVRLVVDDVEADD</sequence>
<keyword evidence="2" id="KW-1185">Reference proteome</keyword>
<comment type="caution">
    <text evidence="1">The sequence shown here is derived from an EMBL/GenBank/DDBJ whole genome shotgun (WGS) entry which is preliminary data.</text>
</comment>
<gene>
    <name evidence="1" type="ORF">PHMEG_00027087</name>
</gene>
<reference evidence="2" key="1">
    <citation type="submission" date="2017-03" db="EMBL/GenBank/DDBJ databases">
        <title>Phytopthora megakarya and P. palmivora, two closely related causual agents of cacao black pod achieved similar genome size and gene model numbers by different mechanisms.</title>
        <authorList>
            <person name="Ali S."/>
            <person name="Shao J."/>
            <person name="Larry D.J."/>
            <person name="Kronmiller B."/>
            <person name="Shen D."/>
            <person name="Strem M.D."/>
            <person name="Melnick R.L."/>
            <person name="Guiltinan M.J."/>
            <person name="Tyler B.M."/>
            <person name="Meinhardt L.W."/>
            <person name="Bailey B.A."/>
        </authorList>
    </citation>
    <scope>NUCLEOTIDE SEQUENCE [LARGE SCALE GENOMIC DNA]</scope>
    <source>
        <strain evidence="2">zdho120</strain>
    </source>
</reference>
<dbReference type="AlphaFoldDB" id="A0A225V808"/>
<name>A0A225V808_9STRA</name>
<proteinExistence type="predicted"/>
<feature type="non-terminal residue" evidence="1">
    <location>
        <position position="1"/>
    </location>
</feature>
<evidence type="ECO:0000313" key="1">
    <source>
        <dbReference type="EMBL" id="OWZ01505.1"/>
    </source>
</evidence>